<reference evidence="2 3" key="1">
    <citation type="submission" date="2017-06" db="EMBL/GenBank/DDBJ databases">
        <title>A platform for efficient transgenesis in Macrostomum lignano, a flatworm model organism for stem cell research.</title>
        <authorList>
            <person name="Berezikov E."/>
        </authorList>
    </citation>
    <scope>NUCLEOTIDE SEQUENCE [LARGE SCALE GENOMIC DNA]</scope>
    <source>
        <strain evidence="2">DV1</strain>
        <tissue evidence="2">Whole organism</tissue>
    </source>
</reference>
<keyword evidence="3" id="KW-1185">Reference proteome</keyword>
<sequence>MYSSSIQQQHSHFIDDPAADTEEERPAYGKILQWSIEKLSTTTSTGQRRRKQQGDLRRTLLIASAMGKARAGILHERALEFLEARPQMQPPTGYCGGAPTRLPQQPQSQVAEEPELPLAEPQSAFGYCPVDVVSEVEEEVKSVNDNNEDDALSASADAIVLSSVELSIQDLDEPPEPQPQQPPTPSRKRKQPARPRPKRTRQSLSSEEDEGDAPEDSATPPTAELRSLQASFVDLTMSAWSCRQQVVSASTAASSASAFGFGFGFANTWPECFSFA</sequence>
<evidence type="ECO:0000313" key="3">
    <source>
        <dbReference type="Proteomes" id="UP000215902"/>
    </source>
</evidence>
<proteinExistence type="predicted"/>
<feature type="compositionally biased region" description="Acidic residues" evidence="1">
    <location>
        <begin position="206"/>
        <end position="215"/>
    </location>
</feature>
<evidence type="ECO:0000313" key="2">
    <source>
        <dbReference type="EMBL" id="PAA75021.1"/>
    </source>
</evidence>
<organism evidence="2 3">
    <name type="scientific">Macrostomum lignano</name>
    <dbReference type="NCBI Taxonomy" id="282301"/>
    <lineage>
        <taxon>Eukaryota</taxon>
        <taxon>Metazoa</taxon>
        <taxon>Spiralia</taxon>
        <taxon>Lophotrochozoa</taxon>
        <taxon>Platyhelminthes</taxon>
        <taxon>Rhabditophora</taxon>
        <taxon>Macrostomorpha</taxon>
        <taxon>Macrostomida</taxon>
        <taxon>Macrostomidae</taxon>
        <taxon>Macrostomum</taxon>
    </lineage>
</organism>
<gene>
    <name evidence="2" type="ORF">BOX15_Mlig030762g3</name>
</gene>
<protein>
    <submittedName>
        <fullName evidence="2">Uncharacterized protein</fullName>
    </submittedName>
</protein>
<dbReference type="AlphaFoldDB" id="A0A267FMM2"/>
<feature type="region of interest" description="Disordered" evidence="1">
    <location>
        <begin position="170"/>
        <end position="222"/>
    </location>
</feature>
<feature type="compositionally biased region" description="Pro residues" evidence="1">
    <location>
        <begin position="176"/>
        <end position="185"/>
    </location>
</feature>
<dbReference type="EMBL" id="NIVC01000907">
    <property type="protein sequence ID" value="PAA75021.1"/>
    <property type="molecule type" value="Genomic_DNA"/>
</dbReference>
<comment type="caution">
    <text evidence="2">The sequence shown here is derived from an EMBL/GenBank/DDBJ whole genome shotgun (WGS) entry which is preliminary data.</text>
</comment>
<dbReference type="OrthoDB" id="6358394at2759"/>
<name>A0A267FMM2_9PLAT</name>
<feature type="region of interest" description="Disordered" evidence="1">
    <location>
        <begin position="94"/>
        <end position="116"/>
    </location>
</feature>
<feature type="region of interest" description="Disordered" evidence="1">
    <location>
        <begin position="1"/>
        <end position="24"/>
    </location>
</feature>
<feature type="compositionally biased region" description="Low complexity" evidence="1">
    <location>
        <begin position="1"/>
        <end position="11"/>
    </location>
</feature>
<evidence type="ECO:0000256" key="1">
    <source>
        <dbReference type="SAM" id="MobiDB-lite"/>
    </source>
</evidence>
<accession>A0A267FMM2</accession>
<dbReference type="Proteomes" id="UP000215902">
    <property type="component" value="Unassembled WGS sequence"/>
</dbReference>
<feature type="compositionally biased region" description="Basic residues" evidence="1">
    <location>
        <begin position="186"/>
        <end position="201"/>
    </location>
</feature>